<dbReference type="OrthoDB" id="9790144at2"/>
<evidence type="ECO:0000313" key="2">
    <source>
        <dbReference type="EMBL" id="PWN06477.1"/>
    </source>
</evidence>
<evidence type="ECO:0000313" key="3">
    <source>
        <dbReference type="Proteomes" id="UP000245533"/>
    </source>
</evidence>
<proteinExistence type="predicted"/>
<dbReference type="InterPro" id="IPR002035">
    <property type="entry name" value="VWF_A"/>
</dbReference>
<dbReference type="Proteomes" id="UP000245533">
    <property type="component" value="Unassembled WGS sequence"/>
</dbReference>
<keyword evidence="3" id="KW-1185">Reference proteome</keyword>
<dbReference type="Pfam" id="PF00092">
    <property type="entry name" value="VWA"/>
    <property type="match status" value="1"/>
</dbReference>
<dbReference type="Gene3D" id="3.40.50.410">
    <property type="entry name" value="von Willebrand factor, type A domain"/>
    <property type="match status" value="1"/>
</dbReference>
<dbReference type="SUPFAM" id="SSF53300">
    <property type="entry name" value="vWA-like"/>
    <property type="match status" value="1"/>
</dbReference>
<feature type="domain" description="VWFA" evidence="1">
    <location>
        <begin position="7"/>
        <end position="185"/>
    </location>
</feature>
<reference evidence="2 3" key="1">
    <citation type="submission" date="2018-05" db="EMBL/GenBank/DDBJ databases">
        <title>Rhodohalobacter halophilus gen. nov., sp. nov., a moderately halophilic member of the family Balneolaceae.</title>
        <authorList>
            <person name="Liu Z.-W."/>
        </authorList>
    </citation>
    <scope>NUCLEOTIDE SEQUENCE [LARGE SCALE GENOMIC DNA]</scope>
    <source>
        <strain evidence="2 3">8A47</strain>
    </source>
</reference>
<protein>
    <recommendedName>
        <fullName evidence="1">VWFA domain-containing protein</fullName>
    </recommendedName>
</protein>
<dbReference type="AlphaFoldDB" id="A0A316TPE0"/>
<comment type="caution">
    <text evidence="2">The sequence shown here is derived from an EMBL/GenBank/DDBJ whole genome shotgun (WGS) entry which is preliminary data.</text>
</comment>
<organism evidence="2 3">
    <name type="scientific">Rhodohalobacter mucosus</name>
    <dbReference type="NCBI Taxonomy" id="2079485"/>
    <lineage>
        <taxon>Bacteria</taxon>
        <taxon>Pseudomonadati</taxon>
        <taxon>Balneolota</taxon>
        <taxon>Balneolia</taxon>
        <taxon>Balneolales</taxon>
        <taxon>Balneolaceae</taxon>
        <taxon>Rhodohalobacter</taxon>
    </lineage>
</organism>
<dbReference type="RefSeq" id="WP_109646591.1">
    <property type="nucleotide sequence ID" value="NZ_QGGB01000006.1"/>
</dbReference>
<evidence type="ECO:0000259" key="1">
    <source>
        <dbReference type="PROSITE" id="PS50234"/>
    </source>
</evidence>
<dbReference type="InterPro" id="IPR036465">
    <property type="entry name" value="vWFA_dom_sf"/>
</dbReference>
<name>A0A316TPE0_9BACT</name>
<dbReference type="EMBL" id="QGGB01000006">
    <property type="protein sequence ID" value="PWN06477.1"/>
    <property type="molecule type" value="Genomic_DNA"/>
</dbReference>
<gene>
    <name evidence="2" type="ORF">DDZ15_08115</name>
</gene>
<sequence>MKKGLSEILCIIDRSGSMNTIKSDAIGGFNTFLAEQKKQPGEASFTFVQFNTEMEVVHENKPLNNVEPITDDDFIPGGATALLDAVGFTIDSTGKRLANTPEANRPEKVIVAILTDGQENSSKEYHLSKIKKMIKHQKEKYSWEFIFLGANQDAFSEAYKIGIDNKDAFNFAATDEGVRSAYNDMSIRVSDYRKK</sequence>
<dbReference type="PROSITE" id="PS50234">
    <property type="entry name" value="VWFA"/>
    <property type="match status" value="1"/>
</dbReference>
<accession>A0A316TPE0</accession>